<sequence>MKAKVSFFILALQCSLCKAQFHTVSNGSNLYKIETVAEVPGGKLATDIVEPSNEREVCNAVSDNDGVREQLIAQYISVSYPLKKIRLNSNYGVRKDPFTGKPTKHNGVDLQAKDDEVYSMMQGRVKKVGKDKRSGNYVVLEYGNYTVSYCHLSKALVRKGDSVNAGDVVGISGSTGRSTGEHLHLTCKYKGKYVNPSILLDYIKETQAECLAQLKSIVV</sequence>
<proteinExistence type="predicted"/>
<dbReference type="RefSeq" id="WP_074636775.1">
    <property type="nucleotide sequence ID" value="NZ_FNDO01000011.1"/>
</dbReference>
<evidence type="ECO:0000256" key="1">
    <source>
        <dbReference type="ARBA" id="ARBA00022729"/>
    </source>
</evidence>
<dbReference type="Pfam" id="PF01551">
    <property type="entry name" value="Peptidase_M23"/>
    <property type="match status" value="1"/>
</dbReference>
<dbReference type="AlphaFoldDB" id="A0A1G8EP37"/>
<dbReference type="GO" id="GO:0004222">
    <property type="term" value="F:metalloendopeptidase activity"/>
    <property type="evidence" value="ECO:0007669"/>
    <property type="project" value="TreeGrafter"/>
</dbReference>
<dbReference type="SUPFAM" id="SSF51261">
    <property type="entry name" value="Duplicated hybrid motif"/>
    <property type="match status" value="1"/>
</dbReference>
<keyword evidence="1" id="KW-0732">Signal</keyword>
<reference evidence="3 4" key="1">
    <citation type="submission" date="2016-10" db="EMBL/GenBank/DDBJ databases">
        <authorList>
            <person name="de Groot N.N."/>
        </authorList>
    </citation>
    <scope>NUCLEOTIDE SEQUENCE [LARGE SCALE GENOMIC DNA]</scope>
    <source>
        <strain evidence="3 4">NLAE-zl-C57</strain>
    </source>
</reference>
<dbReference type="EMBL" id="FNDO01000011">
    <property type="protein sequence ID" value="SDH71641.1"/>
    <property type="molecule type" value="Genomic_DNA"/>
</dbReference>
<dbReference type="Proteomes" id="UP000181870">
    <property type="component" value="Unassembled WGS sequence"/>
</dbReference>
<dbReference type="PANTHER" id="PTHR21666:SF289">
    <property type="entry name" value="L-ALA--D-GLU ENDOPEPTIDASE"/>
    <property type="match status" value="1"/>
</dbReference>
<dbReference type="InterPro" id="IPR050570">
    <property type="entry name" value="Cell_wall_metabolism_enzyme"/>
</dbReference>
<dbReference type="InterPro" id="IPR011055">
    <property type="entry name" value="Dup_hybrid_motif"/>
</dbReference>
<dbReference type="PANTHER" id="PTHR21666">
    <property type="entry name" value="PEPTIDASE-RELATED"/>
    <property type="match status" value="1"/>
</dbReference>
<gene>
    <name evidence="3" type="ORF">SAMN05192582_101127</name>
</gene>
<name>A0A1G8EP37_BACOV</name>
<accession>A0A1G8EP37</accession>
<protein>
    <submittedName>
        <fullName evidence="3">Peptidase family M23</fullName>
    </submittedName>
</protein>
<dbReference type="CDD" id="cd12797">
    <property type="entry name" value="M23_peptidase"/>
    <property type="match status" value="1"/>
</dbReference>
<feature type="domain" description="M23ase beta-sheet core" evidence="2">
    <location>
        <begin position="104"/>
        <end position="196"/>
    </location>
</feature>
<evidence type="ECO:0000313" key="3">
    <source>
        <dbReference type="EMBL" id="SDH71641.1"/>
    </source>
</evidence>
<organism evidence="3 4">
    <name type="scientific">Bacteroides ovatus</name>
    <dbReference type="NCBI Taxonomy" id="28116"/>
    <lineage>
        <taxon>Bacteria</taxon>
        <taxon>Pseudomonadati</taxon>
        <taxon>Bacteroidota</taxon>
        <taxon>Bacteroidia</taxon>
        <taxon>Bacteroidales</taxon>
        <taxon>Bacteroidaceae</taxon>
        <taxon>Bacteroides</taxon>
    </lineage>
</organism>
<evidence type="ECO:0000259" key="2">
    <source>
        <dbReference type="Pfam" id="PF01551"/>
    </source>
</evidence>
<evidence type="ECO:0000313" key="4">
    <source>
        <dbReference type="Proteomes" id="UP000181870"/>
    </source>
</evidence>
<dbReference type="Gene3D" id="2.70.70.10">
    <property type="entry name" value="Glucose Permease (Domain IIA)"/>
    <property type="match status" value="1"/>
</dbReference>
<dbReference type="InterPro" id="IPR016047">
    <property type="entry name" value="M23ase_b-sheet_dom"/>
</dbReference>